<feature type="compositionally biased region" description="Basic residues" evidence="1">
    <location>
        <begin position="1"/>
        <end position="17"/>
    </location>
</feature>
<evidence type="ECO:0000256" key="1">
    <source>
        <dbReference type="SAM" id="MobiDB-lite"/>
    </source>
</evidence>
<dbReference type="EMBL" id="JABEMB010000015">
    <property type="protein sequence ID" value="NNH04384.1"/>
    <property type="molecule type" value="Genomic_DNA"/>
</dbReference>
<evidence type="ECO:0000313" key="2">
    <source>
        <dbReference type="EMBL" id="NNH04384.1"/>
    </source>
</evidence>
<dbReference type="RefSeq" id="WP_167036798.1">
    <property type="nucleotide sequence ID" value="NZ_BAAANA010000001.1"/>
</dbReference>
<comment type="caution">
    <text evidence="2">The sequence shown here is derived from an EMBL/GenBank/DDBJ whole genome shotgun (WGS) entry which is preliminary data.</text>
</comment>
<dbReference type="Proteomes" id="UP000543598">
    <property type="component" value="Unassembled WGS sequence"/>
</dbReference>
<evidence type="ECO:0000313" key="3">
    <source>
        <dbReference type="Proteomes" id="UP000543598"/>
    </source>
</evidence>
<organism evidence="2 3">
    <name type="scientific">Microbacterium ulmi</name>
    <dbReference type="NCBI Taxonomy" id="179095"/>
    <lineage>
        <taxon>Bacteria</taxon>
        <taxon>Bacillati</taxon>
        <taxon>Actinomycetota</taxon>
        <taxon>Actinomycetes</taxon>
        <taxon>Micrococcales</taxon>
        <taxon>Microbacteriaceae</taxon>
        <taxon>Microbacterium</taxon>
    </lineage>
</organism>
<dbReference type="AlphaFoldDB" id="A0A7Y2M1Q5"/>
<reference evidence="2 3" key="1">
    <citation type="submission" date="2020-05" db="EMBL/GenBank/DDBJ databases">
        <title>MicrobeNet Type strains.</title>
        <authorList>
            <person name="Nicholson A.C."/>
        </authorList>
    </citation>
    <scope>NUCLEOTIDE SEQUENCE [LARGE SCALE GENOMIC DNA]</scope>
    <source>
        <strain evidence="2 3">JCM 14282</strain>
    </source>
</reference>
<keyword evidence="3" id="KW-1185">Reference proteome</keyword>
<protein>
    <submittedName>
        <fullName evidence="2">Uncharacterized protein</fullName>
    </submittedName>
</protein>
<proteinExistence type="predicted"/>
<accession>A0A7Y2M1Q5</accession>
<sequence>MKAERRAKRKKIRKPIPIRRSDGPFPTRAFVLTWGELTDWWERYDLHQLAVELTDEQIEGFHATLDGSNTFAKQLDAAREDVPVEERGRVRDQRAHLRAL</sequence>
<gene>
    <name evidence="2" type="ORF">HLA99_11045</name>
</gene>
<name>A0A7Y2M1Q5_9MICO</name>
<feature type="region of interest" description="Disordered" evidence="1">
    <location>
        <begin position="1"/>
        <end position="20"/>
    </location>
</feature>